<accession>A0A7L5E5F2</accession>
<geneLocation type="plasmid" evidence="1 2">
    <name>unnamed1</name>
</geneLocation>
<proteinExistence type="predicted"/>
<keyword evidence="1" id="KW-0614">Plasmid</keyword>
<dbReference type="EMBL" id="CP051683">
    <property type="protein sequence ID" value="QJD98522.1"/>
    <property type="molecule type" value="Genomic_DNA"/>
</dbReference>
<organism evidence="1 2">
    <name type="scientific">Mucilaginibacter robiniae</name>
    <dbReference type="NCBI Taxonomy" id="2728022"/>
    <lineage>
        <taxon>Bacteria</taxon>
        <taxon>Pseudomonadati</taxon>
        <taxon>Bacteroidota</taxon>
        <taxon>Sphingobacteriia</taxon>
        <taxon>Sphingobacteriales</taxon>
        <taxon>Sphingobacteriaceae</taxon>
        <taxon>Mucilaginibacter</taxon>
    </lineage>
</organism>
<reference evidence="1 2" key="1">
    <citation type="submission" date="2020-04" db="EMBL/GenBank/DDBJ databases">
        <title>Genome sequencing of novel species.</title>
        <authorList>
            <person name="Heo J."/>
            <person name="Kim S.-J."/>
            <person name="Kim J.-S."/>
            <person name="Hong S.-B."/>
            <person name="Kwon S.-W."/>
        </authorList>
    </citation>
    <scope>NUCLEOTIDE SEQUENCE [LARGE SCALE GENOMIC DNA]</scope>
    <source>
        <strain evidence="1 2">F39-2</strain>
        <plasmid evidence="1 2">unnamed1</plasmid>
    </source>
</reference>
<dbReference type="KEGG" id="mrob:HH214_21435"/>
<keyword evidence="2" id="KW-1185">Reference proteome</keyword>
<dbReference type="Proteomes" id="UP000503278">
    <property type="component" value="Plasmid unnamed1"/>
</dbReference>
<evidence type="ECO:0000313" key="1">
    <source>
        <dbReference type="EMBL" id="QJD98522.1"/>
    </source>
</evidence>
<protein>
    <submittedName>
        <fullName evidence="1">Uncharacterized protein</fullName>
    </submittedName>
</protein>
<sequence length="195" mass="22516">METTKYYCRDIFSLSNQEIIALVNFVYDDANLDRLAHCLYAERPSLTSTITYRKIEVLSSYYEFAYVVKVSFGLTSSDRIVTSGFMVCMEGSPGDETLYERDVCLGSVKDFYRPYEGIVWETGIADNFGIELDYSIFTVYHKKLNNFLSSTLKIWNGHLPDQMYSFNPQLKSLYEKHGMPSFIVEEVREPEIAAQ</sequence>
<name>A0A7L5E5F2_9SPHI</name>
<gene>
    <name evidence="1" type="ORF">HH214_21435</name>
</gene>
<evidence type="ECO:0000313" key="2">
    <source>
        <dbReference type="Proteomes" id="UP000503278"/>
    </source>
</evidence>
<dbReference type="AlphaFoldDB" id="A0A7L5E5F2"/>
<dbReference type="RefSeq" id="WP_169611260.1">
    <property type="nucleotide sequence ID" value="NZ_CP051683.1"/>
</dbReference>